<feature type="transmembrane region" description="Helical" evidence="1">
    <location>
        <begin position="251"/>
        <end position="268"/>
    </location>
</feature>
<evidence type="ECO:0008006" key="4">
    <source>
        <dbReference type="Google" id="ProtNLM"/>
    </source>
</evidence>
<sequence length="341" mass="37551">MSQPSRRYIVGPAYDWCFFLLPPLLSLLVGIAVSGTWLSDEPFFVGDEELTWVSLAIGTLIQAHLLAVVVRSHGNPAIRKRYPVRFLVVPALVWLAILASPWLAVTATIVATLWDVWHSGAQTFGFARIYDRNRGNPPAQGRLADFWLSQVLYAGPILGGVTLIDHVDGFDDLGDLGATFFHAVPAYVRGDQRLLSWGVILAGGAFLLAYVGSNLRLYRQGYRVSGLKVFLLASTGACSIYTWGFNTWGEAFLIMNLFHAVQYLALVWAMEGARLQRALHLPGRRGQLILGGLVFGSMLGYGLAVSLLGTSGSVFWALTIVVSLMHFWYDGFIWSVSRRAV</sequence>
<feature type="transmembrane region" description="Helical" evidence="1">
    <location>
        <begin position="225"/>
        <end position="245"/>
    </location>
</feature>
<dbReference type="RefSeq" id="WP_012828166.1">
    <property type="nucleotide sequence ID" value="NC_013440.1"/>
</dbReference>
<evidence type="ECO:0000313" key="2">
    <source>
        <dbReference type="EMBL" id="ACY15566.1"/>
    </source>
</evidence>
<accession>D0LR58</accession>
<dbReference type="HOGENOM" id="CLU_813219_0_0_7"/>
<keyword evidence="3" id="KW-1185">Reference proteome</keyword>
<reference evidence="2 3" key="1">
    <citation type="journal article" date="2010" name="Stand. Genomic Sci.">
        <title>Complete genome sequence of Haliangium ochraceum type strain (SMP-2).</title>
        <authorList>
            <consortium name="US DOE Joint Genome Institute (JGI-PGF)"/>
            <person name="Ivanova N."/>
            <person name="Daum C."/>
            <person name="Lang E."/>
            <person name="Abt B."/>
            <person name="Kopitz M."/>
            <person name="Saunders E."/>
            <person name="Lapidus A."/>
            <person name="Lucas S."/>
            <person name="Glavina Del Rio T."/>
            <person name="Nolan M."/>
            <person name="Tice H."/>
            <person name="Copeland A."/>
            <person name="Cheng J.F."/>
            <person name="Chen F."/>
            <person name="Bruce D."/>
            <person name="Goodwin L."/>
            <person name="Pitluck S."/>
            <person name="Mavromatis K."/>
            <person name="Pati A."/>
            <person name="Mikhailova N."/>
            <person name="Chen A."/>
            <person name="Palaniappan K."/>
            <person name="Land M."/>
            <person name="Hauser L."/>
            <person name="Chang Y.J."/>
            <person name="Jeffries C.D."/>
            <person name="Detter J.C."/>
            <person name="Brettin T."/>
            <person name="Rohde M."/>
            <person name="Goker M."/>
            <person name="Bristow J."/>
            <person name="Markowitz V."/>
            <person name="Eisen J.A."/>
            <person name="Hugenholtz P."/>
            <person name="Kyrpides N.C."/>
            <person name="Klenk H.P."/>
        </authorList>
    </citation>
    <scope>NUCLEOTIDE SEQUENCE [LARGE SCALE GENOMIC DNA]</scope>
    <source>
        <strain evidence="3">DSM 14365 / CIP 107738 / JCM 11303 / AJ 13395 / SMP-2</strain>
    </source>
</reference>
<dbReference type="eggNOG" id="ENOG5032ZYI">
    <property type="taxonomic scope" value="Bacteria"/>
</dbReference>
<dbReference type="KEGG" id="hoh:Hoch_3060"/>
<keyword evidence="1" id="KW-0472">Membrane</keyword>
<dbReference type="Proteomes" id="UP000001880">
    <property type="component" value="Chromosome"/>
</dbReference>
<evidence type="ECO:0000256" key="1">
    <source>
        <dbReference type="SAM" id="Phobius"/>
    </source>
</evidence>
<dbReference type="AlphaFoldDB" id="D0LR58"/>
<dbReference type="OrthoDB" id="7055466at2"/>
<organism evidence="2 3">
    <name type="scientific">Haliangium ochraceum (strain DSM 14365 / JCM 11303 / SMP-2)</name>
    <dbReference type="NCBI Taxonomy" id="502025"/>
    <lineage>
        <taxon>Bacteria</taxon>
        <taxon>Pseudomonadati</taxon>
        <taxon>Myxococcota</taxon>
        <taxon>Polyangia</taxon>
        <taxon>Haliangiales</taxon>
        <taxon>Kofleriaceae</taxon>
        <taxon>Haliangium</taxon>
    </lineage>
</organism>
<proteinExistence type="predicted"/>
<feature type="transmembrane region" description="Helical" evidence="1">
    <location>
        <begin position="50"/>
        <end position="70"/>
    </location>
</feature>
<feature type="transmembrane region" description="Helical" evidence="1">
    <location>
        <begin position="194"/>
        <end position="213"/>
    </location>
</feature>
<feature type="transmembrane region" description="Helical" evidence="1">
    <location>
        <begin position="16"/>
        <end position="38"/>
    </location>
</feature>
<keyword evidence="1" id="KW-0812">Transmembrane</keyword>
<feature type="transmembrane region" description="Helical" evidence="1">
    <location>
        <begin position="314"/>
        <end position="336"/>
    </location>
</feature>
<protein>
    <recommendedName>
        <fullName evidence="4">Transmembrane protein</fullName>
    </recommendedName>
</protein>
<feature type="transmembrane region" description="Helical" evidence="1">
    <location>
        <begin position="91"/>
        <end position="114"/>
    </location>
</feature>
<name>D0LR58_HALO1</name>
<feature type="transmembrane region" description="Helical" evidence="1">
    <location>
        <begin position="288"/>
        <end position="308"/>
    </location>
</feature>
<dbReference type="EMBL" id="CP001804">
    <property type="protein sequence ID" value="ACY15566.1"/>
    <property type="molecule type" value="Genomic_DNA"/>
</dbReference>
<evidence type="ECO:0000313" key="3">
    <source>
        <dbReference type="Proteomes" id="UP000001880"/>
    </source>
</evidence>
<dbReference type="STRING" id="502025.Hoch_3060"/>
<gene>
    <name evidence="2" type="ordered locus">Hoch_3060</name>
</gene>
<keyword evidence="1" id="KW-1133">Transmembrane helix</keyword>